<dbReference type="Gene3D" id="1.20.141.10">
    <property type="entry name" value="Chitosanase, subunit A, domain 1"/>
    <property type="match status" value="1"/>
</dbReference>
<evidence type="ECO:0000259" key="2">
    <source>
        <dbReference type="Pfam" id="PF09374"/>
    </source>
</evidence>
<sequence>MAIFEDAFNKTLIHEGGYVNDPDDLGGETYKGIARNIHPDWTGWRIIDRYKQSPGFPETLGADVHLPDEVRQFYQYKFWNKIKGDAIQNQLVADSIFDFSVNSGIKTGISIAQKVLDVAPDGIIGPITLKALNNTNPDLFLASYTIAKIARYVHLVKIRPANRKFFFGWIRRAIGDI</sequence>
<evidence type="ECO:0000313" key="4">
    <source>
        <dbReference type="Proteomes" id="UP000252733"/>
    </source>
</evidence>
<comment type="caution">
    <text evidence="3">The sequence shown here is derived from an EMBL/GenBank/DDBJ whole genome shotgun (WGS) entry which is preliminary data.</text>
</comment>
<protein>
    <submittedName>
        <fullName evidence="3">Putative peptidoglycan binding protein</fullName>
    </submittedName>
</protein>
<proteinExistence type="predicted"/>
<dbReference type="EMBL" id="QPIZ01000013">
    <property type="protein sequence ID" value="RCW33314.1"/>
    <property type="molecule type" value="Genomic_DNA"/>
</dbReference>
<reference evidence="3 4" key="1">
    <citation type="submission" date="2018-07" db="EMBL/GenBank/DDBJ databases">
        <title>Freshwater and sediment microbial communities from various areas in North America, analyzing microbe dynamics in response to fracking.</title>
        <authorList>
            <person name="Lamendella R."/>
        </authorList>
    </citation>
    <scope>NUCLEOTIDE SEQUENCE [LARGE SCALE GENOMIC DNA]</scope>
    <source>
        <strain evidence="3 4">160A</strain>
    </source>
</reference>
<dbReference type="InterPro" id="IPR023346">
    <property type="entry name" value="Lysozyme-like_dom_sf"/>
</dbReference>
<dbReference type="Proteomes" id="UP000252733">
    <property type="component" value="Unassembled WGS sequence"/>
</dbReference>
<evidence type="ECO:0000259" key="1">
    <source>
        <dbReference type="Pfam" id="PF05838"/>
    </source>
</evidence>
<dbReference type="Pfam" id="PF05838">
    <property type="entry name" value="Glyco_hydro_108"/>
    <property type="match status" value="1"/>
</dbReference>
<dbReference type="AlphaFoldDB" id="A0A368V0W4"/>
<dbReference type="InterPro" id="IPR008565">
    <property type="entry name" value="TtsA-like_GH18_dom"/>
</dbReference>
<keyword evidence="4" id="KW-1185">Reference proteome</keyword>
<feature type="domain" description="TtsA-like Glycoside hydrolase family 108" evidence="1">
    <location>
        <begin position="9"/>
        <end position="104"/>
    </location>
</feature>
<evidence type="ECO:0000313" key="3">
    <source>
        <dbReference type="EMBL" id="RCW33314.1"/>
    </source>
</evidence>
<dbReference type="RefSeq" id="WP_114437190.1">
    <property type="nucleotide sequence ID" value="NZ_QPIZ01000013.1"/>
</dbReference>
<dbReference type="Pfam" id="PF09374">
    <property type="entry name" value="PG_binding_3"/>
    <property type="match status" value="1"/>
</dbReference>
<organism evidence="3 4">
    <name type="scientific">Marinilabilia salmonicolor</name>
    <dbReference type="NCBI Taxonomy" id="989"/>
    <lineage>
        <taxon>Bacteria</taxon>
        <taxon>Pseudomonadati</taxon>
        <taxon>Bacteroidota</taxon>
        <taxon>Bacteroidia</taxon>
        <taxon>Marinilabiliales</taxon>
        <taxon>Marinilabiliaceae</taxon>
        <taxon>Marinilabilia</taxon>
    </lineage>
</organism>
<dbReference type="InterPro" id="IPR018537">
    <property type="entry name" value="Peptidoglycan-bd_3"/>
</dbReference>
<accession>A0A368V0W4</accession>
<dbReference type="SUPFAM" id="SSF53955">
    <property type="entry name" value="Lysozyme-like"/>
    <property type="match status" value="1"/>
</dbReference>
<feature type="domain" description="Peptidoglycan binding" evidence="2">
    <location>
        <begin position="110"/>
        <end position="173"/>
    </location>
</feature>
<name>A0A368V0W4_9BACT</name>
<gene>
    <name evidence="3" type="ORF">DFO77_11379</name>
</gene>